<dbReference type="AlphaFoldDB" id="A0AAV1V785"/>
<dbReference type="EMBL" id="CAKLBY020000264">
    <property type="protein sequence ID" value="CAK7941618.1"/>
    <property type="molecule type" value="Genomic_DNA"/>
</dbReference>
<organism evidence="2 3">
    <name type="scientific">Peronospora matthiolae</name>
    <dbReference type="NCBI Taxonomy" id="2874970"/>
    <lineage>
        <taxon>Eukaryota</taxon>
        <taxon>Sar</taxon>
        <taxon>Stramenopiles</taxon>
        <taxon>Oomycota</taxon>
        <taxon>Peronosporomycetes</taxon>
        <taxon>Peronosporales</taxon>
        <taxon>Peronosporaceae</taxon>
        <taxon>Peronospora</taxon>
    </lineage>
</organism>
<accession>A0AAV1V785</accession>
<evidence type="ECO:0000313" key="1">
    <source>
        <dbReference type="EMBL" id="CAK7891424.1"/>
    </source>
</evidence>
<reference evidence="2" key="1">
    <citation type="submission" date="2024-01" db="EMBL/GenBank/DDBJ databases">
        <authorList>
            <person name="Webb A."/>
        </authorList>
    </citation>
    <scope>NUCLEOTIDE SEQUENCE</scope>
    <source>
        <strain evidence="2">Pm1</strain>
    </source>
</reference>
<proteinExistence type="predicted"/>
<evidence type="ECO:0000313" key="3">
    <source>
        <dbReference type="Proteomes" id="UP001162060"/>
    </source>
</evidence>
<dbReference type="Proteomes" id="UP001162060">
    <property type="component" value="Unassembled WGS sequence"/>
</dbReference>
<gene>
    <name evidence="1" type="ORF">PM001_LOCUS181</name>
    <name evidence="2" type="ORF">PM001_LOCUS26768</name>
</gene>
<protein>
    <submittedName>
        <fullName evidence="2">Uncharacterized protein</fullName>
    </submittedName>
</protein>
<name>A0AAV1V785_9STRA</name>
<evidence type="ECO:0000313" key="2">
    <source>
        <dbReference type="EMBL" id="CAK7941618.1"/>
    </source>
</evidence>
<comment type="caution">
    <text evidence="2">The sequence shown here is derived from an EMBL/GenBank/DDBJ whole genome shotgun (WGS) entry which is preliminary data.</text>
</comment>
<sequence>MTTPRDKRPLYPQISKAREVPMSLQNDTSKDEELARQLQYGQGHVMAVAQPVQQTEMPYKCGNCGMTHVVRNVAHNSAFYCTACGAQNQIILEHRRPAVVVDHSFGFVPIPLFCAVM</sequence>
<dbReference type="EMBL" id="CAKLBY020000003">
    <property type="protein sequence ID" value="CAK7891424.1"/>
    <property type="molecule type" value="Genomic_DNA"/>
</dbReference>